<accession>A0A553I3I3</accession>
<dbReference type="EMBL" id="VFLP01000019">
    <property type="protein sequence ID" value="TRX94761.1"/>
    <property type="molecule type" value="Genomic_DNA"/>
</dbReference>
<dbReference type="PANTHER" id="PTHR44167">
    <property type="entry name" value="OVARIAN-SPECIFIC SERINE/THREONINE-PROTEIN KINASE LOK-RELATED"/>
    <property type="match status" value="1"/>
</dbReference>
<sequence length="534" mass="59371">MSKSSDLKGTTTNPFSEGFVEKRLEDALRFRQGNEAVHSSVSSHQTRPLVSGLLETQHPRLRNRIRLSIQPGDPAKFKSHPDHRHQEEHVTCVTDPENSTIQYIALTQGREDSSYAIIRPLHCELYYNPSMDSIAFMNKEEESAFLVSPIIDGEIRKKGIPIPAIADDNDDDVRAKPEEAVHIRPFCRYRFEPGAWAVSRHSYSDSDSGPLEFQFEIYQRNCSLEIIGTKNDLALLANVAGSKRKYGDNNITDTTNNTTDNDNASSSSVIIPMAHDSTLFRRINSLGELRGEVPLLGGDARLNSLFIRWINAPDLRHRSWRSPESKYLNFLGTPSDAARVLYDISRALEHLAEQDIIHHDIKPANILYRNDGEGRGGGAVLIDFGLGSQGEGNRHNGGTPWYLPAEFLTSKSRSTSEDVWALGVVLIYLLRLIPLPDKGTLVKHWQIKDAALPGSSANKSMTIWLAVITGVVNGGLRVRMREEGDAGNKKEDGGGCGLNLYGIVERMLDSEPLSRITPREIRDALETLNGQNDG</sequence>
<organism evidence="3 4">
    <name type="scientific">Xylaria flabelliformis</name>
    <dbReference type="NCBI Taxonomy" id="2512241"/>
    <lineage>
        <taxon>Eukaryota</taxon>
        <taxon>Fungi</taxon>
        <taxon>Dikarya</taxon>
        <taxon>Ascomycota</taxon>
        <taxon>Pezizomycotina</taxon>
        <taxon>Sordariomycetes</taxon>
        <taxon>Xylariomycetidae</taxon>
        <taxon>Xylariales</taxon>
        <taxon>Xylariaceae</taxon>
        <taxon>Xylaria</taxon>
    </lineage>
</organism>
<dbReference type="Proteomes" id="UP000319160">
    <property type="component" value="Unassembled WGS sequence"/>
</dbReference>
<dbReference type="GO" id="GO:0005634">
    <property type="term" value="C:nucleus"/>
    <property type="evidence" value="ECO:0007669"/>
    <property type="project" value="TreeGrafter"/>
</dbReference>
<dbReference type="GO" id="GO:0005524">
    <property type="term" value="F:ATP binding"/>
    <property type="evidence" value="ECO:0007669"/>
    <property type="project" value="InterPro"/>
</dbReference>
<evidence type="ECO:0000313" key="4">
    <source>
        <dbReference type="Proteomes" id="UP000319160"/>
    </source>
</evidence>
<evidence type="ECO:0000259" key="2">
    <source>
        <dbReference type="PROSITE" id="PS50011"/>
    </source>
</evidence>
<proteinExistence type="predicted"/>
<feature type="domain" description="Protein kinase" evidence="2">
    <location>
        <begin position="185"/>
        <end position="528"/>
    </location>
</feature>
<dbReference type="GO" id="GO:0004674">
    <property type="term" value="F:protein serine/threonine kinase activity"/>
    <property type="evidence" value="ECO:0007669"/>
    <property type="project" value="TreeGrafter"/>
</dbReference>
<dbReference type="InterPro" id="IPR011009">
    <property type="entry name" value="Kinase-like_dom_sf"/>
</dbReference>
<name>A0A553I3I3_9PEZI</name>
<protein>
    <recommendedName>
        <fullName evidence="2">Protein kinase domain-containing protein</fullName>
    </recommendedName>
</protein>
<dbReference type="Pfam" id="PF00069">
    <property type="entry name" value="Pkinase"/>
    <property type="match status" value="1"/>
</dbReference>
<dbReference type="GO" id="GO:0044773">
    <property type="term" value="P:mitotic DNA damage checkpoint signaling"/>
    <property type="evidence" value="ECO:0007669"/>
    <property type="project" value="TreeGrafter"/>
</dbReference>
<gene>
    <name evidence="3" type="ORF">FHL15_004222</name>
</gene>
<dbReference type="InterPro" id="IPR000719">
    <property type="entry name" value="Prot_kinase_dom"/>
</dbReference>
<dbReference type="PROSITE" id="PS00108">
    <property type="entry name" value="PROTEIN_KINASE_ST"/>
    <property type="match status" value="1"/>
</dbReference>
<dbReference type="SMART" id="SM00220">
    <property type="entry name" value="S_TKc"/>
    <property type="match status" value="1"/>
</dbReference>
<dbReference type="Gene3D" id="1.10.510.10">
    <property type="entry name" value="Transferase(Phosphotransferase) domain 1"/>
    <property type="match status" value="1"/>
</dbReference>
<dbReference type="InterPro" id="IPR008271">
    <property type="entry name" value="Ser/Thr_kinase_AS"/>
</dbReference>
<keyword evidence="4" id="KW-1185">Reference proteome</keyword>
<feature type="compositionally biased region" description="Low complexity" evidence="1">
    <location>
        <begin position="248"/>
        <end position="263"/>
    </location>
</feature>
<evidence type="ECO:0000313" key="3">
    <source>
        <dbReference type="EMBL" id="TRX94761.1"/>
    </source>
</evidence>
<dbReference type="AlphaFoldDB" id="A0A553I3I3"/>
<feature type="region of interest" description="Disordered" evidence="1">
    <location>
        <begin position="247"/>
        <end position="266"/>
    </location>
</feature>
<evidence type="ECO:0000256" key="1">
    <source>
        <dbReference type="SAM" id="MobiDB-lite"/>
    </source>
</evidence>
<dbReference type="OrthoDB" id="1668230at2759"/>
<dbReference type="PANTHER" id="PTHR44167:SF24">
    <property type="entry name" value="SERINE_THREONINE-PROTEIN KINASE CHK2"/>
    <property type="match status" value="1"/>
</dbReference>
<dbReference type="SUPFAM" id="SSF56112">
    <property type="entry name" value="Protein kinase-like (PK-like)"/>
    <property type="match status" value="1"/>
</dbReference>
<dbReference type="PROSITE" id="PS50011">
    <property type="entry name" value="PROTEIN_KINASE_DOM"/>
    <property type="match status" value="1"/>
</dbReference>
<reference evidence="4" key="1">
    <citation type="submission" date="2019-06" db="EMBL/GenBank/DDBJ databases">
        <title>Draft genome sequence of the griseofulvin-producing fungus Xylaria cubensis strain G536.</title>
        <authorList>
            <person name="Mead M.E."/>
            <person name="Raja H.A."/>
            <person name="Steenwyk J.L."/>
            <person name="Knowles S.L."/>
            <person name="Oberlies N.H."/>
            <person name="Rokas A."/>
        </authorList>
    </citation>
    <scope>NUCLEOTIDE SEQUENCE [LARGE SCALE GENOMIC DNA]</scope>
    <source>
        <strain evidence="4">G536</strain>
    </source>
</reference>
<comment type="caution">
    <text evidence="3">The sequence shown here is derived from an EMBL/GenBank/DDBJ whole genome shotgun (WGS) entry which is preliminary data.</text>
</comment>